<comment type="caution">
    <text evidence="1">The sequence shown here is derived from an EMBL/GenBank/DDBJ whole genome shotgun (WGS) entry which is preliminary data.</text>
</comment>
<name>A0ACA9R4Y9_9GLOM</name>
<feature type="non-terminal residue" evidence="1">
    <location>
        <position position="396"/>
    </location>
</feature>
<protein>
    <submittedName>
        <fullName evidence="1">22440_t:CDS:1</fullName>
    </submittedName>
</protein>
<proteinExistence type="predicted"/>
<feature type="non-terminal residue" evidence="1">
    <location>
        <position position="1"/>
    </location>
</feature>
<reference evidence="1" key="1">
    <citation type="submission" date="2021-06" db="EMBL/GenBank/DDBJ databases">
        <authorList>
            <person name="Kallberg Y."/>
            <person name="Tangrot J."/>
            <person name="Rosling A."/>
        </authorList>
    </citation>
    <scope>NUCLEOTIDE SEQUENCE</scope>
    <source>
        <strain evidence="1">MA461A</strain>
    </source>
</reference>
<accession>A0ACA9R4Y9</accession>
<evidence type="ECO:0000313" key="2">
    <source>
        <dbReference type="Proteomes" id="UP000789920"/>
    </source>
</evidence>
<keyword evidence="2" id="KW-1185">Reference proteome</keyword>
<organism evidence="1 2">
    <name type="scientific">Racocetra persica</name>
    <dbReference type="NCBI Taxonomy" id="160502"/>
    <lineage>
        <taxon>Eukaryota</taxon>
        <taxon>Fungi</taxon>
        <taxon>Fungi incertae sedis</taxon>
        <taxon>Mucoromycota</taxon>
        <taxon>Glomeromycotina</taxon>
        <taxon>Glomeromycetes</taxon>
        <taxon>Diversisporales</taxon>
        <taxon>Gigasporaceae</taxon>
        <taxon>Racocetra</taxon>
    </lineage>
</organism>
<gene>
    <name evidence="1" type="ORF">RPERSI_LOCUS17041</name>
</gene>
<dbReference type="EMBL" id="CAJVQC010043096">
    <property type="protein sequence ID" value="CAG8776750.1"/>
    <property type="molecule type" value="Genomic_DNA"/>
</dbReference>
<dbReference type="Proteomes" id="UP000789920">
    <property type="component" value="Unassembled WGS sequence"/>
</dbReference>
<evidence type="ECO:0000313" key="1">
    <source>
        <dbReference type="EMBL" id="CAG8776750.1"/>
    </source>
</evidence>
<sequence>PIPKPENRRFTPKLYFKNNPILKFLGDLHIKELWTSVSNFNKNNSVPFWLKLAEKGLNGAFESKSIFKGLCEIMIQIAQCKDHSKGIQNLKYSENITHFMAVLSSLSPKALLRQKSGEYMSDTSICLENMAHFKRLADSINYDRPVIAMTDNIKVYSRLGYSANFGCIIGSIFSLDQTLINDYNETESVIQSIISNNAIAKQVRLYLLQIPLPKFLPVVIGLIPNNRNETSARILKIHEKVLEIAQQLSIHIVSIGADGAISEFNAQKHLMSKNTRLTKSFHDLIYNINFICSVFPGVGPVIRVLDLLHAQKSARNALFSGVRLLTLGNYIAMYDQVLDMCKQDDSILYKKDVINCDRQDDGASYHLFYSSLLNQVMNSNISNDICCGLFVYLFVI</sequence>